<keyword evidence="8" id="KW-1185">Reference proteome</keyword>
<gene>
    <name evidence="7" type="ORF">ACEWY4_000762</name>
</gene>
<dbReference type="Pfam" id="PF25877">
    <property type="entry name" value="WHD_SOWAH"/>
    <property type="match status" value="1"/>
</dbReference>
<evidence type="ECO:0000256" key="1">
    <source>
        <dbReference type="ARBA" id="ARBA00022737"/>
    </source>
</evidence>
<evidence type="ECO:0000313" key="8">
    <source>
        <dbReference type="Proteomes" id="UP001591681"/>
    </source>
</evidence>
<dbReference type="PANTHER" id="PTHR14491">
    <property type="entry name" value="SOSONDOWAH, ISOFORM G"/>
    <property type="match status" value="1"/>
</dbReference>
<organism evidence="7 8">
    <name type="scientific">Coilia grayii</name>
    <name type="common">Gray's grenadier anchovy</name>
    <dbReference type="NCBI Taxonomy" id="363190"/>
    <lineage>
        <taxon>Eukaryota</taxon>
        <taxon>Metazoa</taxon>
        <taxon>Chordata</taxon>
        <taxon>Craniata</taxon>
        <taxon>Vertebrata</taxon>
        <taxon>Euteleostomi</taxon>
        <taxon>Actinopterygii</taxon>
        <taxon>Neopterygii</taxon>
        <taxon>Teleostei</taxon>
        <taxon>Clupei</taxon>
        <taxon>Clupeiformes</taxon>
        <taxon>Clupeoidei</taxon>
        <taxon>Engraulidae</taxon>
        <taxon>Coilinae</taxon>
        <taxon>Coilia</taxon>
    </lineage>
</organism>
<dbReference type="Proteomes" id="UP001591681">
    <property type="component" value="Unassembled WGS sequence"/>
</dbReference>
<protein>
    <recommendedName>
        <fullName evidence="6">SOWAHA-C winged helix-turn-helix domain-containing protein</fullName>
    </recommendedName>
</protein>
<dbReference type="SMART" id="SM00248">
    <property type="entry name" value="ANK"/>
    <property type="match status" value="2"/>
</dbReference>
<keyword evidence="2 4" id="KW-0040">ANK repeat</keyword>
<name>A0ABD1KXL2_9TELE</name>
<evidence type="ECO:0000256" key="5">
    <source>
        <dbReference type="SAM" id="MobiDB-lite"/>
    </source>
</evidence>
<evidence type="ECO:0000256" key="3">
    <source>
        <dbReference type="ARBA" id="ARBA00038122"/>
    </source>
</evidence>
<feature type="domain" description="SOWAHA-C winged helix-turn-helix" evidence="6">
    <location>
        <begin position="3"/>
        <end position="82"/>
    </location>
</feature>
<dbReference type="PANTHER" id="PTHR14491:SF9">
    <property type="entry name" value="ANKYRIN REPEAT DOMAIN-CONTAINING PROTEIN SOWAHB-LIKE"/>
    <property type="match status" value="1"/>
</dbReference>
<evidence type="ECO:0000256" key="2">
    <source>
        <dbReference type="ARBA" id="ARBA00023043"/>
    </source>
</evidence>
<accession>A0ABD1KXL2</accession>
<dbReference type="PROSITE" id="PS50088">
    <property type="entry name" value="ANK_REPEAT"/>
    <property type="match status" value="2"/>
</dbReference>
<feature type="region of interest" description="Disordered" evidence="5">
    <location>
        <begin position="77"/>
        <end position="200"/>
    </location>
</feature>
<feature type="compositionally biased region" description="Basic and acidic residues" evidence="5">
    <location>
        <begin position="182"/>
        <end position="191"/>
    </location>
</feature>
<dbReference type="EMBL" id="JBHFQA010000001">
    <property type="protein sequence ID" value="KAL2103894.1"/>
    <property type="molecule type" value="Genomic_DNA"/>
</dbReference>
<dbReference type="AlphaFoldDB" id="A0ABD1KXL2"/>
<dbReference type="PROSITE" id="PS50297">
    <property type="entry name" value="ANK_REP_REGION"/>
    <property type="match status" value="2"/>
</dbReference>
<reference evidence="7 8" key="1">
    <citation type="submission" date="2024-09" db="EMBL/GenBank/DDBJ databases">
        <title>A chromosome-level genome assembly of Gray's grenadier anchovy, Coilia grayii.</title>
        <authorList>
            <person name="Fu Z."/>
        </authorList>
    </citation>
    <scope>NUCLEOTIDE SEQUENCE [LARGE SCALE GENOMIC DNA]</scope>
    <source>
        <strain evidence="7">G4</strain>
        <tissue evidence="7">Muscle</tissue>
    </source>
</reference>
<sequence>MGDVSEETLLNYIYSLGGKVKNADILKKYKPFISHNDLELRAKYREEFKAIVDRIAVVKSENGEKYLVLKKRYRQQLQDKERHGGQTLPGTASPPSEGERNSAGLPSLEEQRSPASDGEGIRCESERERGRPRPIVWEAPAVTITVSDDQEGNTDSGVMGALTSLSSQVSPEPTDAEDEVDKESGSKSDQESDHEEECGDHSVALDPVEKEWLYSAACAQLSHLTHLLQVEPALANKKDFTSVSTALHWAAKHGKEDMTRAMADAGADVNSRAVSGYTPLHIAALHGHRHIMDLLVGTYGAKENLRDYSGHFAHFYISLRDSTEEHTILHAPECHAVQVSERKNRKLVSLFHSKKKWGSAEELAPIPEERSTPHQLMLPAFRPRKFSR</sequence>
<evidence type="ECO:0000259" key="6">
    <source>
        <dbReference type="Pfam" id="PF25877"/>
    </source>
</evidence>
<comment type="caution">
    <text evidence="7">The sequence shown here is derived from an EMBL/GenBank/DDBJ whole genome shotgun (WGS) entry which is preliminary data.</text>
</comment>
<feature type="repeat" description="ANK" evidence="4">
    <location>
        <begin position="275"/>
        <end position="296"/>
    </location>
</feature>
<keyword evidence="1" id="KW-0677">Repeat</keyword>
<dbReference type="InterPro" id="IPR002110">
    <property type="entry name" value="Ankyrin_rpt"/>
</dbReference>
<feature type="compositionally biased region" description="Basic and acidic residues" evidence="5">
    <location>
        <begin position="119"/>
        <end position="131"/>
    </location>
</feature>
<dbReference type="InterPro" id="IPR058889">
    <property type="entry name" value="WHD_SOWAHA-C"/>
</dbReference>
<dbReference type="SUPFAM" id="SSF48403">
    <property type="entry name" value="Ankyrin repeat"/>
    <property type="match status" value="1"/>
</dbReference>
<comment type="similarity">
    <text evidence="3">Belongs to the SOWAH family.</text>
</comment>
<evidence type="ECO:0000256" key="4">
    <source>
        <dbReference type="PROSITE-ProRule" id="PRU00023"/>
    </source>
</evidence>
<dbReference type="InterPro" id="IPR036770">
    <property type="entry name" value="Ankyrin_rpt-contain_sf"/>
</dbReference>
<feature type="repeat" description="ANK" evidence="4">
    <location>
        <begin position="242"/>
        <end position="274"/>
    </location>
</feature>
<proteinExistence type="inferred from homology"/>
<dbReference type="Gene3D" id="1.25.40.20">
    <property type="entry name" value="Ankyrin repeat-containing domain"/>
    <property type="match status" value="1"/>
</dbReference>
<evidence type="ECO:0000313" key="7">
    <source>
        <dbReference type="EMBL" id="KAL2103894.1"/>
    </source>
</evidence>
<dbReference type="Pfam" id="PF12796">
    <property type="entry name" value="Ank_2"/>
    <property type="match status" value="1"/>
</dbReference>